<dbReference type="Proteomes" id="UP000054058">
    <property type="component" value="Unassembled WGS sequence"/>
</dbReference>
<dbReference type="InterPro" id="IPR029058">
    <property type="entry name" value="AB_hydrolase_fold"/>
</dbReference>
<comment type="caution">
    <text evidence="2">The sequence shown here is derived from an EMBL/GenBank/DDBJ whole genome shotgun (WGS) entry which is preliminary data.</text>
</comment>
<dbReference type="PANTHER" id="PTHR13136">
    <property type="entry name" value="TESTIS DEVELOPMENT PROTEIN PRTD"/>
    <property type="match status" value="1"/>
</dbReference>
<dbReference type="SUPFAM" id="SSF53474">
    <property type="entry name" value="alpha/beta-Hydrolases"/>
    <property type="match status" value="1"/>
</dbReference>
<evidence type="ECO:0000313" key="2">
    <source>
        <dbReference type="EMBL" id="ETX11489.1"/>
    </source>
</evidence>
<organism evidence="2 3">
    <name type="scientific">Marinomonas ushuaiensis DSM 15871</name>
    <dbReference type="NCBI Taxonomy" id="1122207"/>
    <lineage>
        <taxon>Bacteria</taxon>
        <taxon>Pseudomonadati</taxon>
        <taxon>Pseudomonadota</taxon>
        <taxon>Gammaproteobacteria</taxon>
        <taxon>Oceanospirillales</taxon>
        <taxon>Oceanospirillaceae</taxon>
        <taxon>Marinomonas</taxon>
    </lineage>
</organism>
<evidence type="ECO:0000259" key="1">
    <source>
        <dbReference type="Pfam" id="PF20408"/>
    </source>
</evidence>
<dbReference type="Pfam" id="PF20408">
    <property type="entry name" value="Abhydrolase_11"/>
    <property type="match status" value="1"/>
</dbReference>
<dbReference type="AlphaFoldDB" id="X7E613"/>
<proteinExistence type="predicted"/>
<accession>X7E613</accession>
<dbReference type="OrthoDB" id="652634at2"/>
<evidence type="ECO:0000313" key="3">
    <source>
        <dbReference type="Proteomes" id="UP000054058"/>
    </source>
</evidence>
<name>X7E613_9GAMM</name>
<feature type="domain" description="KANL3/Tex30 alpha/beta hydrolase-like" evidence="1">
    <location>
        <begin position="7"/>
        <end position="190"/>
    </location>
</feature>
<dbReference type="GO" id="GO:0016787">
    <property type="term" value="F:hydrolase activity"/>
    <property type="evidence" value="ECO:0007669"/>
    <property type="project" value="UniProtKB-KW"/>
</dbReference>
<dbReference type="STRING" id="1122207.MUS1_09390"/>
<dbReference type="PATRIC" id="fig|1122207.3.peg.1023"/>
<keyword evidence="3" id="KW-1185">Reference proteome</keyword>
<sequence length="210" mass="23413">MTDLPFYLAHGAGAGHSNAFLNALGVAISKQMNQNIIPVTFAYMEEQQIKSKKRPPPPFKNLVPEFANNIKNEEACIVAGKSMGGRVATQLSSLSMVKAIVCFGFPFYPAGKPEKNRLSFLDNLQVPCLIIQGTRDQLGSYDWVSQQSLPNNVKVIWVEGADHDFKTLKKQNQSISDTISNLAEITQTWLNLTIYKQSPEFKQYQNTLSN</sequence>
<keyword evidence="2" id="KW-0378">Hydrolase</keyword>
<dbReference type="RefSeq" id="WP_051436116.1">
    <property type="nucleotide sequence ID" value="NZ_JAMB01000003.1"/>
</dbReference>
<dbReference type="eggNOG" id="COG3571">
    <property type="taxonomic scope" value="Bacteria"/>
</dbReference>
<dbReference type="InterPro" id="IPR026555">
    <property type="entry name" value="NSL3/Tex30"/>
</dbReference>
<reference evidence="2 3" key="1">
    <citation type="submission" date="2014-01" db="EMBL/GenBank/DDBJ databases">
        <title>Marinomonas ushuaiensis DSM 15871 Genome Sequencing.</title>
        <authorList>
            <person name="Lai Q."/>
            <person name="Shao Z.S."/>
        </authorList>
    </citation>
    <scope>NUCLEOTIDE SEQUENCE [LARGE SCALE GENOMIC DNA]</scope>
    <source>
        <strain evidence="2 3">DSM 15871</strain>
    </source>
</reference>
<dbReference type="InterPro" id="IPR046879">
    <property type="entry name" value="KANL3/Tex30_Abhydrolase"/>
</dbReference>
<dbReference type="PANTHER" id="PTHR13136:SF11">
    <property type="entry name" value="TESTIS-EXPRESSED PROTEIN 30"/>
    <property type="match status" value="1"/>
</dbReference>
<protein>
    <submittedName>
        <fullName evidence="2">Hydrolase</fullName>
    </submittedName>
</protein>
<gene>
    <name evidence="2" type="ORF">MUS1_09390</name>
</gene>
<dbReference type="Gene3D" id="3.40.50.1820">
    <property type="entry name" value="alpha/beta hydrolase"/>
    <property type="match status" value="1"/>
</dbReference>
<dbReference type="EMBL" id="JAMB01000003">
    <property type="protein sequence ID" value="ETX11489.1"/>
    <property type="molecule type" value="Genomic_DNA"/>
</dbReference>